<name>A0A6A5R995_9PLEO</name>
<dbReference type="AlphaFoldDB" id="A0A6A5R995"/>
<evidence type="ECO:0000313" key="3">
    <source>
        <dbReference type="EMBL" id="KAF1924805.1"/>
    </source>
</evidence>
<dbReference type="RefSeq" id="XP_033445057.1">
    <property type="nucleotide sequence ID" value="XM_033596806.1"/>
</dbReference>
<proteinExistence type="inferred from homology"/>
<gene>
    <name evidence="3" type="ORF">M421DRAFT_71617</name>
</gene>
<reference evidence="3" key="1">
    <citation type="journal article" date="2020" name="Stud. Mycol.">
        <title>101 Dothideomycetes genomes: a test case for predicting lifestyles and emergence of pathogens.</title>
        <authorList>
            <person name="Haridas S."/>
            <person name="Albert R."/>
            <person name="Binder M."/>
            <person name="Bloem J."/>
            <person name="Labutti K."/>
            <person name="Salamov A."/>
            <person name="Andreopoulos B."/>
            <person name="Baker S."/>
            <person name="Barry K."/>
            <person name="Bills G."/>
            <person name="Bluhm B."/>
            <person name="Cannon C."/>
            <person name="Castanera R."/>
            <person name="Culley D."/>
            <person name="Daum C."/>
            <person name="Ezra D."/>
            <person name="Gonzalez J."/>
            <person name="Henrissat B."/>
            <person name="Kuo A."/>
            <person name="Liang C."/>
            <person name="Lipzen A."/>
            <person name="Lutzoni F."/>
            <person name="Magnuson J."/>
            <person name="Mondo S."/>
            <person name="Nolan M."/>
            <person name="Ohm R."/>
            <person name="Pangilinan J."/>
            <person name="Park H.-J."/>
            <person name="Ramirez L."/>
            <person name="Alfaro M."/>
            <person name="Sun H."/>
            <person name="Tritt A."/>
            <person name="Yoshinaga Y."/>
            <person name="Zwiers L.-H."/>
            <person name="Turgeon B."/>
            <person name="Goodwin S."/>
            <person name="Spatafora J."/>
            <person name="Crous P."/>
            <person name="Grigoriev I."/>
        </authorList>
    </citation>
    <scope>NUCLEOTIDE SEQUENCE</scope>
    <source>
        <strain evidence="3">CBS 183.55</strain>
    </source>
</reference>
<dbReference type="OrthoDB" id="3687641at2759"/>
<dbReference type="Proteomes" id="UP000800082">
    <property type="component" value="Unassembled WGS sequence"/>
</dbReference>
<dbReference type="PANTHER" id="PTHR33365:SF4">
    <property type="entry name" value="CYCLOCHLOROTINE BIOSYNTHESIS PROTEIN O"/>
    <property type="match status" value="1"/>
</dbReference>
<keyword evidence="4" id="KW-1185">Reference proteome</keyword>
<dbReference type="PANTHER" id="PTHR33365">
    <property type="entry name" value="YALI0B05434P"/>
    <property type="match status" value="1"/>
</dbReference>
<evidence type="ECO:0008006" key="5">
    <source>
        <dbReference type="Google" id="ProtNLM"/>
    </source>
</evidence>
<dbReference type="InterPro" id="IPR021765">
    <property type="entry name" value="UstYa-like"/>
</dbReference>
<evidence type="ECO:0000313" key="4">
    <source>
        <dbReference type="Proteomes" id="UP000800082"/>
    </source>
</evidence>
<protein>
    <recommendedName>
        <fullName evidence="5">Tat pathway signal sequence</fullName>
    </recommendedName>
</protein>
<evidence type="ECO:0000256" key="1">
    <source>
        <dbReference type="ARBA" id="ARBA00004685"/>
    </source>
</evidence>
<dbReference type="GeneID" id="54354473"/>
<evidence type="ECO:0000256" key="2">
    <source>
        <dbReference type="ARBA" id="ARBA00035112"/>
    </source>
</evidence>
<accession>A0A6A5R995</accession>
<dbReference type="GO" id="GO:0043386">
    <property type="term" value="P:mycotoxin biosynthetic process"/>
    <property type="evidence" value="ECO:0007669"/>
    <property type="project" value="InterPro"/>
</dbReference>
<feature type="non-terminal residue" evidence="3">
    <location>
        <position position="1"/>
    </location>
</feature>
<sequence length="188" mass="21683">PAVSALETKRVRFSGTAGFDKHGNAFRAGSSNTTQYVGPPSPDIDSAWESLIAGRYFTITEKEAQQYFGTEYTQYYKDPKMGLDVLHTLHCLNILRKALYPEYYVRHHSNSTFGRYHLEHCVDIIRQSIQCHSDITPIPLRWFSSVNTTFIDSDQVHTCKNFQKVREWATERFNGSLAVYKKTYDGHF</sequence>
<organism evidence="3 4">
    <name type="scientific">Didymella exigua CBS 183.55</name>
    <dbReference type="NCBI Taxonomy" id="1150837"/>
    <lineage>
        <taxon>Eukaryota</taxon>
        <taxon>Fungi</taxon>
        <taxon>Dikarya</taxon>
        <taxon>Ascomycota</taxon>
        <taxon>Pezizomycotina</taxon>
        <taxon>Dothideomycetes</taxon>
        <taxon>Pleosporomycetidae</taxon>
        <taxon>Pleosporales</taxon>
        <taxon>Pleosporineae</taxon>
        <taxon>Didymellaceae</taxon>
        <taxon>Didymella</taxon>
    </lineage>
</organism>
<comment type="similarity">
    <text evidence="2">Belongs to the ustYa family.</text>
</comment>
<comment type="pathway">
    <text evidence="1">Mycotoxin biosynthesis.</text>
</comment>
<dbReference type="EMBL" id="ML978990">
    <property type="protein sequence ID" value="KAF1924805.1"/>
    <property type="molecule type" value="Genomic_DNA"/>
</dbReference>
<dbReference type="Pfam" id="PF11807">
    <property type="entry name" value="UstYa"/>
    <property type="match status" value="1"/>
</dbReference>